<dbReference type="InterPro" id="IPR017517">
    <property type="entry name" value="Maleyloyr_isom"/>
</dbReference>
<dbReference type="SUPFAM" id="SSF109854">
    <property type="entry name" value="DinB/YfiT-like putative metalloenzymes"/>
    <property type="match status" value="1"/>
</dbReference>
<dbReference type="EMBL" id="CP031320">
    <property type="protein sequence ID" value="AXK36843.1"/>
    <property type="molecule type" value="Genomic_DNA"/>
</dbReference>
<dbReference type="GO" id="GO:0016853">
    <property type="term" value="F:isomerase activity"/>
    <property type="evidence" value="ECO:0007669"/>
    <property type="project" value="UniProtKB-KW"/>
</dbReference>
<keyword evidence="3" id="KW-1185">Reference proteome</keyword>
<keyword evidence="2" id="KW-0670">Pyruvate</keyword>
<dbReference type="Gene3D" id="1.20.120.450">
    <property type="entry name" value="dinb family like domain"/>
    <property type="match status" value="1"/>
</dbReference>
<sequence length="283" mass="30352">MPARRTETRSATRTRTPNAALLALLGALDPADWSRPTVCPGWDVHDVVAHLLNDYLRRLSGSRDGHPGAVFTNDETLPSYVNRTNGEFVTAARQLSPRVLTELLGHLGPQLDALWAAQRLDAPAALSVSWAAPPGEDVPAWLDIAREYTEHWVHQQQIRDAVGRPGADGPDLLGPVVDAFLRGLPYALRDRGGPDGTSVRFDVTGPAGGTWTAVRSVGRWALATGAAADRAAARDTARVAMDQDVLWRLATRGITPEEARRRSELSGDAGLTEAATSLLAIVA</sequence>
<dbReference type="InterPro" id="IPR034660">
    <property type="entry name" value="DinB/YfiT-like"/>
</dbReference>
<accession>A0A345XYX7</accession>
<gene>
    <name evidence="2" type="ORF">DVA86_34200</name>
</gene>
<feature type="domain" description="Mycothiol-dependent maleylpyruvate isomerase metal-binding" evidence="1">
    <location>
        <begin position="19"/>
        <end position="158"/>
    </location>
</feature>
<dbReference type="AlphaFoldDB" id="A0A345XYX7"/>
<evidence type="ECO:0000259" key="1">
    <source>
        <dbReference type="Pfam" id="PF11716"/>
    </source>
</evidence>
<dbReference type="InterPro" id="IPR024344">
    <property type="entry name" value="MDMPI_metal-binding"/>
</dbReference>
<keyword evidence="2" id="KW-0413">Isomerase</keyword>
<protein>
    <submittedName>
        <fullName evidence="2">Maleylpyruvate isomerase family mycothiol-dependent enzyme</fullName>
    </submittedName>
</protein>
<name>A0A345XYX7_9ACTN</name>
<reference evidence="2 3" key="1">
    <citation type="submission" date="2018-07" db="EMBL/GenBank/DDBJ databases">
        <title>Draft genome of the type strain Streptomyces armeniacus ATCC 15676.</title>
        <authorList>
            <person name="Labana P."/>
            <person name="Gosse J.T."/>
            <person name="Boddy C.N."/>
        </authorList>
    </citation>
    <scope>NUCLEOTIDE SEQUENCE [LARGE SCALE GENOMIC DNA]</scope>
    <source>
        <strain evidence="2 3">ATCC 15676</strain>
    </source>
</reference>
<dbReference type="Proteomes" id="UP000254425">
    <property type="component" value="Chromosome"/>
</dbReference>
<dbReference type="KEGG" id="sarm:DVA86_34200"/>
<organism evidence="2 3">
    <name type="scientific">Streptomyces armeniacus</name>
    <dbReference type="NCBI Taxonomy" id="83291"/>
    <lineage>
        <taxon>Bacteria</taxon>
        <taxon>Bacillati</taxon>
        <taxon>Actinomycetota</taxon>
        <taxon>Actinomycetes</taxon>
        <taxon>Kitasatosporales</taxon>
        <taxon>Streptomycetaceae</taxon>
        <taxon>Streptomyces</taxon>
    </lineage>
</organism>
<dbReference type="NCBIfam" id="TIGR03083">
    <property type="entry name" value="maleylpyruvate isomerase family mycothiol-dependent enzyme"/>
    <property type="match status" value="1"/>
</dbReference>
<dbReference type="GO" id="GO:0046872">
    <property type="term" value="F:metal ion binding"/>
    <property type="evidence" value="ECO:0007669"/>
    <property type="project" value="InterPro"/>
</dbReference>
<evidence type="ECO:0000313" key="3">
    <source>
        <dbReference type="Proteomes" id="UP000254425"/>
    </source>
</evidence>
<dbReference type="Pfam" id="PF11716">
    <property type="entry name" value="MDMPI_N"/>
    <property type="match status" value="1"/>
</dbReference>
<dbReference type="RefSeq" id="WP_208885554.1">
    <property type="nucleotide sequence ID" value="NZ_CP031320.1"/>
</dbReference>
<evidence type="ECO:0000313" key="2">
    <source>
        <dbReference type="EMBL" id="AXK36843.1"/>
    </source>
</evidence>
<proteinExistence type="predicted"/>